<dbReference type="InterPro" id="IPR006121">
    <property type="entry name" value="HMA_dom"/>
</dbReference>
<evidence type="ECO:0000259" key="1">
    <source>
        <dbReference type="PROSITE" id="PS50846"/>
    </source>
</evidence>
<keyword evidence="3" id="KW-1185">Reference proteome</keyword>
<sequence>MSVFSVPDMSCSHCVTTITEALEAVDDAIEVTPDLEKRSILIRTQAGDEAVMKALLDAGYPAQKQS</sequence>
<dbReference type="RefSeq" id="WP_344844839.1">
    <property type="nucleotide sequence ID" value="NZ_BAABDF010000005.1"/>
</dbReference>
<feature type="domain" description="HMA" evidence="1">
    <location>
        <begin position="1"/>
        <end position="63"/>
    </location>
</feature>
<comment type="caution">
    <text evidence="2">The sequence shown here is derived from an EMBL/GenBank/DDBJ whole genome shotgun (WGS) entry which is preliminary data.</text>
</comment>
<protein>
    <recommendedName>
        <fullName evidence="1">HMA domain-containing protein</fullName>
    </recommendedName>
</protein>
<dbReference type="EMBL" id="BAABDF010000005">
    <property type="protein sequence ID" value="GAA3862680.1"/>
    <property type="molecule type" value="Genomic_DNA"/>
</dbReference>
<proteinExistence type="predicted"/>
<dbReference type="Pfam" id="PF00403">
    <property type="entry name" value="HMA"/>
    <property type="match status" value="1"/>
</dbReference>
<dbReference type="Proteomes" id="UP001399917">
    <property type="component" value="Unassembled WGS sequence"/>
</dbReference>
<dbReference type="CDD" id="cd00371">
    <property type="entry name" value="HMA"/>
    <property type="match status" value="1"/>
</dbReference>
<reference evidence="3" key="1">
    <citation type="journal article" date="2019" name="Int. J. Syst. Evol. Microbiol.">
        <title>The Global Catalogue of Microorganisms (GCM) 10K type strain sequencing project: providing services to taxonomists for standard genome sequencing and annotation.</title>
        <authorList>
            <consortium name="The Broad Institute Genomics Platform"/>
            <consortium name="The Broad Institute Genome Sequencing Center for Infectious Disease"/>
            <person name="Wu L."/>
            <person name="Ma J."/>
        </authorList>
    </citation>
    <scope>NUCLEOTIDE SEQUENCE [LARGE SCALE GENOMIC DNA]</scope>
    <source>
        <strain evidence="3">JCM 17190</strain>
    </source>
</reference>
<evidence type="ECO:0000313" key="3">
    <source>
        <dbReference type="Proteomes" id="UP001399917"/>
    </source>
</evidence>
<dbReference type="Gene3D" id="3.30.70.100">
    <property type="match status" value="1"/>
</dbReference>
<name>A0ABP7K442_9RHOB</name>
<dbReference type="SUPFAM" id="SSF55008">
    <property type="entry name" value="HMA, heavy metal-associated domain"/>
    <property type="match status" value="1"/>
</dbReference>
<dbReference type="InterPro" id="IPR036163">
    <property type="entry name" value="HMA_dom_sf"/>
</dbReference>
<dbReference type="PROSITE" id="PS50846">
    <property type="entry name" value="HMA_2"/>
    <property type="match status" value="1"/>
</dbReference>
<accession>A0ABP7K442</accession>
<gene>
    <name evidence="2" type="ORF">GCM10022404_11560</name>
</gene>
<organism evidence="2 3">
    <name type="scientific">Celeribacter arenosi</name>
    <dbReference type="NCBI Taxonomy" id="792649"/>
    <lineage>
        <taxon>Bacteria</taxon>
        <taxon>Pseudomonadati</taxon>
        <taxon>Pseudomonadota</taxon>
        <taxon>Alphaproteobacteria</taxon>
        <taxon>Rhodobacterales</taxon>
        <taxon>Roseobacteraceae</taxon>
        <taxon>Celeribacter</taxon>
    </lineage>
</organism>
<evidence type="ECO:0000313" key="2">
    <source>
        <dbReference type="EMBL" id="GAA3862680.1"/>
    </source>
</evidence>